<dbReference type="Pfam" id="PF08144">
    <property type="entry name" value="CPL"/>
    <property type="match status" value="1"/>
</dbReference>
<dbReference type="SMART" id="SM00025">
    <property type="entry name" value="Pumilio"/>
    <property type="match status" value="5"/>
</dbReference>
<gene>
    <name evidence="6" type="primary">LOC107218709</name>
</gene>
<dbReference type="CTD" id="33112"/>
<evidence type="ECO:0000256" key="2">
    <source>
        <dbReference type="ARBA" id="ARBA00022884"/>
    </source>
</evidence>
<dbReference type="GO" id="GO:0003729">
    <property type="term" value="F:mRNA binding"/>
    <property type="evidence" value="ECO:0007669"/>
    <property type="project" value="TreeGrafter"/>
</dbReference>
<dbReference type="SUPFAM" id="SSF48371">
    <property type="entry name" value="ARM repeat"/>
    <property type="match status" value="1"/>
</dbReference>
<dbReference type="InterPro" id="IPR011989">
    <property type="entry name" value="ARM-like"/>
</dbReference>
<evidence type="ECO:0000256" key="3">
    <source>
        <dbReference type="SAM" id="MobiDB-lite"/>
    </source>
</evidence>
<keyword evidence="1" id="KW-0677">Repeat</keyword>
<dbReference type="AlphaFoldDB" id="A0A6J0BDD2"/>
<dbReference type="PANTHER" id="PTHR13389">
    <property type="entry name" value="PUMILIO HOMOLOG 3"/>
    <property type="match status" value="1"/>
</dbReference>
<dbReference type="InParanoid" id="A0A6J0BDD2"/>
<keyword evidence="5" id="KW-1185">Reference proteome</keyword>
<feature type="region of interest" description="Disordered" evidence="3">
    <location>
        <begin position="47"/>
        <end position="71"/>
    </location>
</feature>
<evidence type="ECO:0000256" key="1">
    <source>
        <dbReference type="ARBA" id="ARBA00022737"/>
    </source>
</evidence>
<evidence type="ECO:0000313" key="6">
    <source>
        <dbReference type="RefSeq" id="XP_015512162.1"/>
    </source>
</evidence>
<accession>A0A6J0BDD2</accession>
<dbReference type="InterPro" id="IPR001313">
    <property type="entry name" value="Pumilio_RNA-bd_rpt"/>
</dbReference>
<dbReference type="OrthoDB" id="497380at2759"/>
<keyword evidence="2" id="KW-0694">RNA-binding</keyword>
<feature type="domain" description="PUM-HD" evidence="4">
    <location>
        <begin position="134"/>
        <end position="486"/>
    </location>
</feature>
<proteinExistence type="predicted"/>
<dbReference type="InterPro" id="IPR033133">
    <property type="entry name" value="PUM-HD"/>
</dbReference>
<evidence type="ECO:0000259" key="4">
    <source>
        <dbReference type="PROSITE" id="PS50303"/>
    </source>
</evidence>
<reference evidence="6" key="1">
    <citation type="submission" date="2025-08" db="UniProtKB">
        <authorList>
            <consortium name="RefSeq"/>
        </authorList>
    </citation>
    <scope>IDENTIFICATION</scope>
    <source>
        <tissue evidence="6">Thorax and Abdomen</tissue>
    </source>
</reference>
<dbReference type="InterPro" id="IPR040059">
    <property type="entry name" value="PUM3"/>
</dbReference>
<sequence length="642" mass="72946">MKRREKEAVSLKPIIKKAKTAVDPTAKVNIIKSSDAKLKKVNISQKNDALEKKGKFQKPTAAKKPAKADKSQKLFDKINNKKKRLQTQVQYKSINGSTDTTEKPDWLEFKKQKKELREKRREKRLTNAYDVTVKAKKIGEKLRRADCSKEERVELTTQLYELLKGQFSKLVFMHDMARIVQWLLKYCTSEIRKNVTDELQKSIVLMLQSKYAKNCVKTLLKHGTDEIRAMIIAACSGNIVRLASHSVSAPVLELAYSSWATDADKLYFKQEFYGDMYKLAKDSQIKTLADVYKLAGDMKSATLSAVKGNLIKILNKKLINTSLVHSVLLEFLRNCTKDDRDEMITMVRSLIAELSQTKDGAKSAMICLWHGTKKDRKLAMKALKDQVKNVATNEHGHMVLLALFDCIDDTVLVKKMILTELLNDLTEIASNEYGRCVILYLVARRDSHYFHPKVIEQLKKGDANETSKKPPEIRAKELLDAVIDKLLETVTTEVSTWLSNSSISMVTLAILKAGDGEKLKNAHETIRDYITDPESVIMENEKEQKVIESSGLHMMLKKLIQNDKILIENKKSTFGEVLIDKLNPEVMKQWIEFNRGCFLLITLIENSGETTANIVLTKLKPLQKSLKSKKTPGASILLKKLK</sequence>
<dbReference type="KEGG" id="nlo:107218709"/>
<dbReference type="InterPro" id="IPR016024">
    <property type="entry name" value="ARM-type_fold"/>
</dbReference>
<dbReference type="GO" id="GO:0005730">
    <property type="term" value="C:nucleolus"/>
    <property type="evidence" value="ECO:0007669"/>
    <property type="project" value="TreeGrafter"/>
</dbReference>
<dbReference type="GeneID" id="107218709"/>
<dbReference type="Gene3D" id="1.25.10.10">
    <property type="entry name" value="Leucine-rich Repeat Variant"/>
    <property type="match status" value="2"/>
</dbReference>
<dbReference type="FunCoup" id="A0A6J0BDD2">
    <property type="interactions" value="1244"/>
</dbReference>
<name>A0A6J0BDD2_NEOLC</name>
<dbReference type="GO" id="GO:0006417">
    <property type="term" value="P:regulation of translation"/>
    <property type="evidence" value="ECO:0007669"/>
    <property type="project" value="TreeGrafter"/>
</dbReference>
<dbReference type="PANTHER" id="PTHR13389:SF0">
    <property type="entry name" value="PUMILIO HOMOLOG 3"/>
    <property type="match status" value="1"/>
</dbReference>
<evidence type="ECO:0000313" key="5">
    <source>
        <dbReference type="Proteomes" id="UP000829291"/>
    </source>
</evidence>
<dbReference type="PROSITE" id="PS50303">
    <property type="entry name" value="PUM_HD"/>
    <property type="match status" value="1"/>
</dbReference>
<dbReference type="RefSeq" id="XP_015512162.1">
    <property type="nucleotide sequence ID" value="XM_015656676.2"/>
</dbReference>
<dbReference type="InterPro" id="IPR012959">
    <property type="entry name" value="CPL_dom"/>
</dbReference>
<protein>
    <submittedName>
        <fullName evidence="6">Protein penguin</fullName>
    </submittedName>
</protein>
<dbReference type="Proteomes" id="UP000829291">
    <property type="component" value="Chromosome 4"/>
</dbReference>
<organism evidence="6">
    <name type="scientific">Neodiprion lecontei</name>
    <name type="common">Redheaded pine sawfly</name>
    <dbReference type="NCBI Taxonomy" id="441921"/>
    <lineage>
        <taxon>Eukaryota</taxon>
        <taxon>Metazoa</taxon>
        <taxon>Ecdysozoa</taxon>
        <taxon>Arthropoda</taxon>
        <taxon>Hexapoda</taxon>
        <taxon>Insecta</taxon>
        <taxon>Pterygota</taxon>
        <taxon>Neoptera</taxon>
        <taxon>Endopterygota</taxon>
        <taxon>Hymenoptera</taxon>
        <taxon>Tenthredinoidea</taxon>
        <taxon>Diprionidae</taxon>
        <taxon>Diprioninae</taxon>
        <taxon>Neodiprion</taxon>
    </lineage>
</organism>